<dbReference type="CDD" id="cd04280">
    <property type="entry name" value="ZnMc_astacin_like"/>
    <property type="match status" value="1"/>
</dbReference>
<comment type="cofactor">
    <cofactor evidence="2 3">
        <name>Zn(2+)</name>
        <dbReference type="ChEBI" id="CHEBI:29105"/>
    </cofactor>
    <text evidence="2 3">Binds 1 zinc ion per subunit.</text>
</comment>
<dbReference type="SUPFAM" id="SSF55486">
    <property type="entry name" value="Metalloproteases ('zincins'), catalytic domain"/>
    <property type="match status" value="1"/>
</dbReference>
<feature type="binding site" evidence="2">
    <location>
        <position position="116"/>
    </location>
    <ligand>
        <name>Zn(2+)</name>
        <dbReference type="ChEBI" id="CHEBI:29105"/>
        <note>catalytic</note>
    </ligand>
</feature>
<evidence type="ECO:0000256" key="2">
    <source>
        <dbReference type="PROSITE-ProRule" id="PRU01211"/>
    </source>
</evidence>
<feature type="active site" evidence="2">
    <location>
        <position position="117"/>
    </location>
</feature>
<dbReference type="EMBL" id="KN550715">
    <property type="protein sequence ID" value="KHJ93545.1"/>
    <property type="molecule type" value="Genomic_DNA"/>
</dbReference>
<dbReference type="PANTHER" id="PTHR10127:SF880">
    <property type="entry name" value="ZINC METALLOPROTEINASE NAS-5"/>
    <property type="match status" value="1"/>
</dbReference>
<dbReference type="SMART" id="SM00235">
    <property type="entry name" value="ZnMc"/>
    <property type="match status" value="1"/>
</dbReference>
<name>A0A0B1TDV2_OESDE</name>
<dbReference type="InterPro" id="IPR001506">
    <property type="entry name" value="Peptidase_M12A"/>
</dbReference>
<evidence type="ECO:0000256" key="3">
    <source>
        <dbReference type="RuleBase" id="RU361183"/>
    </source>
</evidence>
<proteinExistence type="predicted"/>
<accession>A0A0B1TDV2</accession>
<dbReference type="PANTHER" id="PTHR10127">
    <property type="entry name" value="DISCOIDIN, CUB, EGF, LAMININ , AND ZINC METALLOPROTEASE DOMAIN CONTAINING"/>
    <property type="match status" value="1"/>
</dbReference>
<keyword evidence="6" id="KW-1185">Reference proteome</keyword>
<organism evidence="5 6">
    <name type="scientific">Oesophagostomum dentatum</name>
    <name type="common">Nodular worm</name>
    <dbReference type="NCBI Taxonomy" id="61180"/>
    <lineage>
        <taxon>Eukaryota</taxon>
        <taxon>Metazoa</taxon>
        <taxon>Ecdysozoa</taxon>
        <taxon>Nematoda</taxon>
        <taxon>Chromadorea</taxon>
        <taxon>Rhabditida</taxon>
        <taxon>Rhabditina</taxon>
        <taxon>Rhabditomorpha</taxon>
        <taxon>Strongyloidea</taxon>
        <taxon>Strongylidae</taxon>
        <taxon>Oesophagostomum</taxon>
    </lineage>
</organism>
<dbReference type="PRINTS" id="PR00480">
    <property type="entry name" value="ASTACIN"/>
</dbReference>
<keyword evidence="2 3" id="KW-0378">Hydrolase</keyword>
<dbReference type="PROSITE" id="PS51864">
    <property type="entry name" value="ASTACIN"/>
    <property type="match status" value="1"/>
</dbReference>
<dbReference type="GO" id="GO:0006508">
    <property type="term" value="P:proteolysis"/>
    <property type="evidence" value="ECO:0007669"/>
    <property type="project" value="UniProtKB-KW"/>
</dbReference>
<keyword evidence="2 3" id="KW-0479">Metal-binding</keyword>
<evidence type="ECO:0000256" key="1">
    <source>
        <dbReference type="ARBA" id="ARBA00023157"/>
    </source>
</evidence>
<feature type="domain" description="Peptidase M12A" evidence="4">
    <location>
        <begin position="12"/>
        <end position="220"/>
    </location>
</feature>
<feature type="binding site" evidence="2">
    <location>
        <position position="120"/>
    </location>
    <ligand>
        <name>Zn(2+)</name>
        <dbReference type="ChEBI" id="CHEBI:29105"/>
        <note>catalytic</note>
    </ligand>
</feature>
<reference evidence="5 6" key="1">
    <citation type="submission" date="2014-03" db="EMBL/GenBank/DDBJ databases">
        <title>Draft genome of the hookworm Oesophagostomum dentatum.</title>
        <authorList>
            <person name="Mitreva M."/>
        </authorList>
    </citation>
    <scope>NUCLEOTIDE SEQUENCE [LARGE SCALE GENOMIC DNA]</scope>
    <source>
        <strain evidence="5 6">OD-Hann</strain>
    </source>
</reference>
<keyword evidence="2 3" id="KW-0482">Metalloprotease</keyword>
<gene>
    <name evidence="5" type="ORF">OESDEN_06538</name>
</gene>
<dbReference type="Proteomes" id="UP000053660">
    <property type="component" value="Unassembled WGS sequence"/>
</dbReference>
<evidence type="ECO:0000313" key="6">
    <source>
        <dbReference type="Proteomes" id="UP000053660"/>
    </source>
</evidence>
<sequence length="371" mass="42640">MYFITSPDVMRNALPSTSKLKWDYLRDYDGKYAIPYVITGKYEKKEKRAIYDAMQLIDENTCIRFRLRSAQSDYVDIQNVQGEGCYSTVGRYGGQSILMLEASKLGSCMQVGTIVHELLHIIGLWHEHMREDRDKYVKIHTENIQKGYENQFAKLLTPDAVTHNVPYDYLSIMHYEGNAFANPRTITIEALDSKYQNKMGKQQKPSKNDYKKVCRIYNCITCMGAKMEQIPSTPTASASTKPKRTLPPNYTLGCDDKDLLKCYRLYTSGKLNCLSNEHMEFCCGMCNSLSESGHTVPLKPLTRATRLLPYKTLPSGVTRPYKCQDKESTKTCEELSRYGQLKCREERHMRRCCGTCNAMIDFYKEQGSEMP</sequence>
<evidence type="ECO:0000259" key="4">
    <source>
        <dbReference type="PROSITE" id="PS51864"/>
    </source>
</evidence>
<dbReference type="Gene3D" id="3.40.390.10">
    <property type="entry name" value="Collagenase (Catalytic Domain)"/>
    <property type="match status" value="1"/>
</dbReference>
<keyword evidence="2 3" id="KW-0862">Zinc</keyword>
<dbReference type="EC" id="3.4.24.-" evidence="3"/>
<dbReference type="AlphaFoldDB" id="A0A0B1TDV2"/>
<dbReference type="InterPro" id="IPR034035">
    <property type="entry name" value="Astacin-like_dom"/>
</dbReference>
<keyword evidence="1" id="KW-1015">Disulfide bond</keyword>
<dbReference type="InterPro" id="IPR006026">
    <property type="entry name" value="Peptidase_Metallo"/>
</dbReference>
<evidence type="ECO:0000313" key="5">
    <source>
        <dbReference type="EMBL" id="KHJ93545.1"/>
    </source>
</evidence>
<dbReference type="GO" id="GO:0004222">
    <property type="term" value="F:metalloendopeptidase activity"/>
    <property type="evidence" value="ECO:0007669"/>
    <property type="project" value="UniProtKB-UniRule"/>
</dbReference>
<dbReference type="MEROPS" id="M12.A45"/>
<comment type="caution">
    <text evidence="2">Lacks conserved residue(s) required for the propagation of feature annotation.</text>
</comment>
<dbReference type="OrthoDB" id="7721051at2759"/>
<dbReference type="InterPro" id="IPR024079">
    <property type="entry name" value="MetalloPept_cat_dom_sf"/>
</dbReference>
<protein>
    <recommendedName>
        <fullName evidence="3">Metalloendopeptidase</fullName>
        <ecNumber evidence="3">3.4.24.-</ecNumber>
    </recommendedName>
</protein>
<keyword evidence="2 3" id="KW-0645">Protease</keyword>
<feature type="binding site" evidence="2">
    <location>
        <position position="126"/>
    </location>
    <ligand>
        <name>Zn(2+)</name>
        <dbReference type="ChEBI" id="CHEBI:29105"/>
        <note>catalytic</note>
    </ligand>
</feature>
<dbReference type="Pfam" id="PF01400">
    <property type="entry name" value="Astacin"/>
    <property type="match status" value="1"/>
</dbReference>
<dbReference type="GO" id="GO:0008270">
    <property type="term" value="F:zinc ion binding"/>
    <property type="evidence" value="ECO:0007669"/>
    <property type="project" value="UniProtKB-UniRule"/>
</dbReference>